<protein>
    <recommendedName>
        <fullName evidence="5">Zinc finger PHD-type domain-containing protein</fullName>
    </recommendedName>
</protein>
<dbReference type="SUPFAM" id="SSF57889">
    <property type="entry name" value="Cysteine-rich domain"/>
    <property type="match status" value="3"/>
</dbReference>
<feature type="domain" description="Zinc finger PHD-type" evidence="5">
    <location>
        <begin position="87"/>
        <end position="151"/>
    </location>
</feature>
<feature type="domain" description="Zinc finger PHD-type" evidence="5">
    <location>
        <begin position="432"/>
        <end position="502"/>
    </location>
</feature>
<dbReference type="PANTHER" id="PTHR32410">
    <property type="entry name" value="CYSTEINE/HISTIDINE-RICH C1 DOMAIN FAMILY PROTEIN"/>
    <property type="match status" value="1"/>
</dbReference>
<dbReference type="SMART" id="SM00249">
    <property type="entry name" value="PHD"/>
    <property type="match status" value="3"/>
</dbReference>
<evidence type="ECO:0000256" key="3">
    <source>
        <dbReference type="ARBA" id="ARBA00022771"/>
    </source>
</evidence>
<feature type="domain" description="Zinc finger PHD-type" evidence="5">
    <location>
        <begin position="265"/>
        <end position="327"/>
    </location>
</feature>
<dbReference type="PANTHER" id="PTHR32410:SF216">
    <property type="entry name" value="PHORBOL-ESTER_DAG-TYPE DOMAIN-CONTAINING PROTEIN"/>
    <property type="match status" value="1"/>
</dbReference>
<evidence type="ECO:0000313" key="6">
    <source>
        <dbReference type="EMBL" id="CAH1453485.1"/>
    </source>
</evidence>
<organism evidence="6 7">
    <name type="scientific">Lactuca virosa</name>
    <dbReference type="NCBI Taxonomy" id="75947"/>
    <lineage>
        <taxon>Eukaryota</taxon>
        <taxon>Viridiplantae</taxon>
        <taxon>Streptophyta</taxon>
        <taxon>Embryophyta</taxon>
        <taxon>Tracheophyta</taxon>
        <taxon>Spermatophyta</taxon>
        <taxon>Magnoliopsida</taxon>
        <taxon>eudicotyledons</taxon>
        <taxon>Gunneridae</taxon>
        <taxon>Pentapetalae</taxon>
        <taxon>asterids</taxon>
        <taxon>campanulids</taxon>
        <taxon>Asterales</taxon>
        <taxon>Asteraceae</taxon>
        <taxon>Cichorioideae</taxon>
        <taxon>Cichorieae</taxon>
        <taxon>Lactucinae</taxon>
        <taxon>Lactuca</taxon>
    </lineage>
</organism>
<dbReference type="Pfam" id="PF03107">
    <property type="entry name" value="C1_2"/>
    <property type="match status" value="4"/>
</dbReference>
<dbReference type="InterPro" id="IPR046349">
    <property type="entry name" value="C1-like_sf"/>
</dbReference>
<keyword evidence="7" id="KW-1185">Reference proteome</keyword>
<dbReference type="EMBL" id="CAKMRJ010005745">
    <property type="protein sequence ID" value="CAH1453485.1"/>
    <property type="molecule type" value="Genomic_DNA"/>
</dbReference>
<evidence type="ECO:0000313" key="7">
    <source>
        <dbReference type="Proteomes" id="UP001157418"/>
    </source>
</evidence>
<dbReference type="InterPro" id="IPR053192">
    <property type="entry name" value="Vacuole_Formation_Reg"/>
</dbReference>
<name>A0AAU9PSU4_9ASTR</name>
<evidence type="ECO:0000256" key="1">
    <source>
        <dbReference type="ARBA" id="ARBA00022723"/>
    </source>
</evidence>
<keyword evidence="3" id="KW-0863">Zinc-finger</keyword>
<reference evidence="6 7" key="1">
    <citation type="submission" date="2022-01" db="EMBL/GenBank/DDBJ databases">
        <authorList>
            <person name="Xiong W."/>
            <person name="Schranz E."/>
        </authorList>
    </citation>
    <scope>NUCLEOTIDE SEQUENCE [LARGE SCALE GENOMIC DNA]</scope>
</reference>
<dbReference type="GO" id="GO:0008270">
    <property type="term" value="F:zinc ion binding"/>
    <property type="evidence" value="ECO:0007669"/>
    <property type="project" value="UniProtKB-KW"/>
</dbReference>
<dbReference type="AlphaFoldDB" id="A0AAU9PSU4"/>
<keyword evidence="1" id="KW-0479">Metal-binding</keyword>
<gene>
    <name evidence="6" type="ORF">LVIROSA_LOCUS38726</name>
</gene>
<evidence type="ECO:0000256" key="4">
    <source>
        <dbReference type="ARBA" id="ARBA00022833"/>
    </source>
</evidence>
<accession>A0AAU9PSU4</accession>
<keyword evidence="2" id="KW-0677">Repeat</keyword>
<proteinExistence type="predicted"/>
<dbReference type="InterPro" id="IPR001965">
    <property type="entry name" value="Znf_PHD"/>
</dbReference>
<dbReference type="Gene3D" id="3.30.60.20">
    <property type="match status" value="1"/>
</dbReference>
<sequence length="534" mass="62076">MDITKKREDMEEINHFSHKRHPLKLVNVETILGANFDSHGGGGGGEEKEKLGVIEVDAIKEQGRIKIKHEGYPQHTLSLKLRPNAVLCDACKAKDEGLFYECDSCDFWIHKTCASLSTTIHLPNHHNHPLTLVYSFPKKFLKFAYYCEFCGIYIRWNDWLYHCANCRYFAHIKCALTAEQPSIQRDGPSTSTVVEDENGLLHFPMSDEFTDLLKLQHHEKMTQDDDDEKTVIEHRHWSHEHPLILHVQPQPKPNSMSDCSDPIQVCQGCVRPLSLPYYTCKHGCSFTLHKYCIEIPLKLQHPLHPDHSLALINTRGHDNYYRCNGCESFCNTFVYKCETCEFNLDVNCAFLPKTIKHKSHNHPLIQVIDPDLICKACTKWFKGIIYACKACSFTLDLYCAMRSPHSLVHRYCKGHEIPLTYPPVMDHPEDFFCDICEEEMHPKFPLYYCHKYKNSFHLHCINRLKRYANVFHEGTLNVPYHRHPLTYVRRKKTPKYVCSNCNQDINGCLILECQSRVCTFNICFECDYNKVMGP</sequence>
<keyword evidence="4" id="KW-0862">Zinc</keyword>
<dbReference type="InterPro" id="IPR004146">
    <property type="entry name" value="DC1"/>
</dbReference>
<evidence type="ECO:0000256" key="2">
    <source>
        <dbReference type="ARBA" id="ARBA00022737"/>
    </source>
</evidence>
<comment type="caution">
    <text evidence="6">The sequence shown here is derived from an EMBL/GenBank/DDBJ whole genome shotgun (WGS) entry which is preliminary data.</text>
</comment>
<evidence type="ECO:0000259" key="5">
    <source>
        <dbReference type="SMART" id="SM00249"/>
    </source>
</evidence>
<dbReference type="Proteomes" id="UP001157418">
    <property type="component" value="Unassembled WGS sequence"/>
</dbReference>